<keyword evidence="3" id="KW-1185">Reference proteome</keyword>
<evidence type="ECO:0008006" key="4">
    <source>
        <dbReference type="Google" id="ProtNLM"/>
    </source>
</evidence>
<accession>A0A285X7H5</accession>
<feature type="signal peptide" evidence="1">
    <location>
        <begin position="1"/>
        <end position="21"/>
    </location>
</feature>
<dbReference type="OrthoDB" id="1117657at2"/>
<keyword evidence="1" id="KW-0732">Signal</keyword>
<evidence type="ECO:0000313" key="2">
    <source>
        <dbReference type="EMBL" id="SOC81245.1"/>
    </source>
</evidence>
<gene>
    <name evidence="2" type="ORF">SAMN06296241_2819</name>
</gene>
<protein>
    <recommendedName>
        <fullName evidence="4">Adhesin</fullName>
    </recommendedName>
</protein>
<proteinExistence type="predicted"/>
<dbReference type="EMBL" id="OCMF01000004">
    <property type="protein sequence ID" value="SOC81245.1"/>
    <property type="molecule type" value="Genomic_DNA"/>
</dbReference>
<reference evidence="3" key="1">
    <citation type="submission" date="2017-09" db="EMBL/GenBank/DDBJ databases">
        <authorList>
            <person name="Varghese N."/>
            <person name="Submissions S."/>
        </authorList>
    </citation>
    <scope>NUCLEOTIDE SEQUENCE [LARGE SCALE GENOMIC DNA]</scope>
    <source>
        <strain evidence="3">CGMCC 1.12641</strain>
    </source>
</reference>
<feature type="chain" id="PRO_5012809382" description="Adhesin" evidence="1">
    <location>
        <begin position="22"/>
        <end position="365"/>
    </location>
</feature>
<name>A0A285X7H5_9FLAO</name>
<organism evidence="2 3">
    <name type="scientific">Salinimicrobium sediminis</name>
    <dbReference type="NCBI Taxonomy" id="1343891"/>
    <lineage>
        <taxon>Bacteria</taxon>
        <taxon>Pseudomonadati</taxon>
        <taxon>Bacteroidota</taxon>
        <taxon>Flavobacteriia</taxon>
        <taxon>Flavobacteriales</taxon>
        <taxon>Flavobacteriaceae</taxon>
        <taxon>Salinimicrobium</taxon>
    </lineage>
</organism>
<sequence>MKTILYKAFIFFLLVPAVACAEGEFKGKYTKQKRVKKEFRVGANDLLRIDNSYGNIDMVTWDQNRVEIEVIVKTNGNDEEKVEKRLQEIDVAFDQSSGVVSAKTILEKNSSNSFWSMLFGGSSSNVNMEINYRIKAPVTNRVDLSNDYGSINLDNLKGDAKISCDYGKIMIGELHGNNNELDFDYTRNSNIGYVKRAKINADYSDFTIEDAGTLDINADYTDSNILKVENISFNNDYGSLKVERLKNIKGEGDYLGIKLGLVYGSLDINMDYGSLSIQKIMPSFKEMNINSDYTGIKIGYDREAAFGFEVNTSYGGVNGIDNSNFTVNRRNQSSGDNYYAGYHLSENTGGRIRIDSSYGSVTFVD</sequence>
<evidence type="ECO:0000256" key="1">
    <source>
        <dbReference type="SAM" id="SignalP"/>
    </source>
</evidence>
<dbReference type="Proteomes" id="UP000219193">
    <property type="component" value="Unassembled WGS sequence"/>
</dbReference>
<dbReference type="RefSeq" id="WP_097057012.1">
    <property type="nucleotide sequence ID" value="NZ_OCMF01000004.1"/>
</dbReference>
<evidence type="ECO:0000313" key="3">
    <source>
        <dbReference type="Proteomes" id="UP000219193"/>
    </source>
</evidence>
<dbReference type="AlphaFoldDB" id="A0A285X7H5"/>